<dbReference type="GO" id="GO:0007596">
    <property type="term" value="P:blood coagulation"/>
    <property type="evidence" value="ECO:0007669"/>
    <property type="project" value="UniProtKB-KW"/>
</dbReference>
<evidence type="ECO:0000256" key="6">
    <source>
        <dbReference type="ARBA" id="ARBA00022729"/>
    </source>
</evidence>
<dbReference type="PRINTS" id="PR00908">
    <property type="entry name" value="THROMBINR"/>
</dbReference>
<feature type="transmembrane region" description="Helical" evidence="18">
    <location>
        <begin position="192"/>
        <end position="218"/>
    </location>
</feature>
<feature type="chain" id="PRO_5019334717" description="Proteinase-activated receptor 1" evidence="19">
    <location>
        <begin position="20"/>
        <end position="475"/>
    </location>
</feature>
<evidence type="ECO:0000256" key="14">
    <source>
        <dbReference type="ARBA" id="ARBA00023224"/>
    </source>
</evidence>
<evidence type="ECO:0000256" key="4">
    <source>
        <dbReference type="ARBA" id="ARBA00022692"/>
    </source>
</evidence>
<dbReference type="OrthoDB" id="8881832at2759"/>
<dbReference type="PROSITE" id="PS50262">
    <property type="entry name" value="G_PROTEIN_RECEP_F1_2"/>
    <property type="match status" value="1"/>
</dbReference>
<keyword evidence="10 18" id="KW-0472">Membrane</keyword>
<dbReference type="PROSITE" id="PS00237">
    <property type="entry name" value="G_PROTEIN_RECEP_F1_1"/>
    <property type="match status" value="1"/>
</dbReference>
<accession>A0A401S3Q1</accession>
<keyword evidence="9" id="KW-0094">Blood coagulation</keyword>
<dbReference type="InterPro" id="IPR000276">
    <property type="entry name" value="GPCR_Rhodpsn"/>
</dbReference>
<dbReference type="FunFam" id="1.20.1070.10:FF:000040">
    <property type="entry name" value="Coagulation factor 2 (thrombin) receptor"/>
    <property type="match status" value="1"/>
</dbReference>
<dbReference type="InterPro" id="IPR003912">
    <property type="entry name" value="Protea_act_rcpt"/>
</dbReference>
<keyword evidence="7 18" id="KW-1133">Transmembrane helix</keyword>
<comment type="caution">
    <text evidence="21">The sequence shown here is derived from an EMBL/GenBank/DDBJ whole genome shotgun (WGS) entry which is preliminary data.</text>
</comment>
<keyword evidence="13" id="KW-0325">Glycoprotein</keyword>
<dbReference type="InterPro" id="IPR000935">
    <property type="entry name" value="Thrmbn_rcpt"/>
</dbReference>
<gene>
    <name evidence="21" type="ORF">chiPu_0003428</name>
</gene>
<keyword evidence="11 16" id="KW-1015">Disulfide bond</keyword>
<evidence type="ECO:0000256" key="18">
    <source>
        <dbReference type="SAM" id="Phobius"/>
    </source>
</evidence>
<keyword evidence="22" id="KW-1185">Reference proteome</keyword>
<sequence>MGWTVQLVLWVVLLSTISALNTDKISRHNVNNIAKSFAENHSNFHSDMGWTVQLVLGVALLSTSSALNTGKSSQNQVRPRTFAAVWTHKPLEVFDLDGKIEGEGSGLYDGSGFTDGSGFGSHENKPTIPVKIHEEHYMQHVAISNTAEQYLTSQWMTAFIPSVYTIVFALGLLLNCMAILMIHFRMKCKKPAVIYMINLAAADLLFLLMLPLKIAYHFSGNNWGFGSFLCRLVTGGFYAYMYCSVLLMMCISIDRFLAVVYPIRSATWRTQGRTVVICLVVWLVAIGGVLPLFLTEQTVYVTELGITTCHDVLPLSTLQSYSVYYFPTLCFLLFVIPLLVTSVCYICIISTLHSANVASKCKKTRAICLAVIVLSVFIVCFAPSNIILLIHYLHFYYAPSDTLYFAYMLCVCIGSVSCCLDPLIYYYGSSLFQMHFQNLLCSRYVTESENSETDSKSCKTGTSSFSDTSYKKLIA</sequence>
<feature type="signal peptide" evidence="19">
    <location>
        <begin position="1"/>
        <end position="19"/>
    </location>
</feature>
<dbReference type="InterPro" id="IPR017452">
    <property type="entry name" value="GPCR_Rhodpsn_7TM"/>
</dbReference>
<dbReference type="Pfam" id="PF00001">
    <property type="entry name" value="7tm_1"/>
    <property type="match status" value="1"/>
</dbReference>
<keyword evidence="12 17" id="KW-0675">Receptor</keyword>
<dbReference type="GO" id="GO:0005886">
    <property type="term" value="C:plasma membrane"/>
    <property type="evidence" value="ECO:0007669"/>
    <property type="project" value="UniProtKB-SubCell"/>
</dbReference>
<keyword evidence="14 17" id="KW-0807">Transducer</keyword>
<organism evidence="21 22">
    <name type="scientific">Chiloscyllium punctatum</name>
    <name type="common">Brownbanded bambooshark</name>
    <name type="synonym">Hemiscyllium punctatum</name>
    <dbReference type="NCBI Taxonomy" id="137246"/>
    <lineage>
        <taxon>Eukaryota</taxon>
        <taxon>Metazoa</taxon>
        <taxon>Chordata</taxon>
        <taxon>Craniata</taxon>
        <taxon>Vertebrata</taxon>
        <taxon>Chondrichthyes</taxon>
        <taxon>Elasmobranchii</taxon>
        <taxon>Galeomorphii</taxon>
        <taxon>Galeoidea</taxon>
        <taxon>Orectolobiformes</taxon>
        <taxon>Hemiscylliidae</taxon>
        <taxon>Chiloscyllium</taxon>
    </lineage>
</organism>
<evidence type="ECO:0000256" key="11">
    <source>
        <dbReference type="ARBA" id="ARBA00023157"/>
    </source>
</evidence>
<evidence type="ECO:0000256" key="8">
    <source>
        <dbReference type="ARBA" id="ARBA00023040"/>
    </source>
</evidence>
<evidence type="ECO:0000259" key="20">
    <source>
        <dbReference type="PROSITE" id="PS50262"/>
    </source>
</evidence>
<protein>
    <recommendedName>
        <fullName evidence="2">Proteinase-activated receptor 1</fullName>
    </recommendedName>
    <alternativeName>
        <fullName evidence="15">Thrombin receptor</fullName>
    </alternativeName>
</protein>
<feature type="domain" description="G-protein coupled receptors family 1 profile" evidence="20">
    <location>
        <begin position="174"/>
        <end position="425"/>
    </location>
</feature>
<dbReference type="GO" id="GO:0030194">
    <property type="term" value="P:positive regulation of blood coagulation"/>
    <property type="evidence" value="ECO:0007669"/>
    <property type="project" value="TreeGrafter"/>
</dbReference>
<dbReference type="PRINTS" id="PR00237">
    <property type="entry name" value="GPCRRHODOPSN"/>
</dbReference>
<name>A0A401S3Q1_CHIPU</name>
<keyword evidence="6 19" id="KW-0732">Signal</keyword>
<dbReference type="OMA" id="TGTINCC"/>
<evidence type="ECO:0000256" key="17">
    <source>
        <dbReference type="RuleBase" id="RU000688"/>
    </source>
</evidence>
<evidence type="ECO:0000256" key="5">
    <source>
        <dbReference type="ARBA" id="ARBA00022696"/>
    </source>
</evidence>
<dbReference type="GO" id="GO:0035025">
    <property type="term" value="P:positive regulation of Rho protein signal transduction"/>
    <property type="evidence" value="ECO:0007669"/>
    <property type="project" value="TreeGrafter"/>
</dbReference>
<dbReference type="Proteomes" id="UP000287033">
    <property type="component" value="Unassembled WGS sequence"/>
</dbReference>
<evidence type="ECO:0000256" key="7">
    <source>
        <dbReference type="ARBA" id="ARBA00022989"/>
    </source>
</evidence>
<dbReference type="STRING" id="137246.A0A401S3Q1"/>
<evidence type="ECO:0000256" key="13">
    <source>
        <dbReference type="ARBA" id="ARBA00023180"/>
    </source>
</evidence>
<dbReference type="EMBL" id="BEZZ01000073">
    <property type="protein sequence ID" value="GCC25024.1"/>
    <property type="molecule type" value="Genomic_DNA"/>
</dbReference>
<evidence type="ECO:0000256" key="1">
    <source>
        <dbReference type="ARBA" id="ARBA00004651"/>
    </source>
</evidence>
<dbReference type="SMART" id="SM01381">
    <property type="entry name" value="7TM_GPCR_Srsx"/>
    <property type="match status" value="1"/>
</dbReference>
<reference evidence="21 22" key="1">
    <citation type="journal article" date="2018" name="Nat. Ecol. Evol.">
        <title>Shark genomes provide insights into elasmobranch evolution and the origin of vertebrates.</title>
        <authorList>
            <person name="Hara Y"/>
            <person name="Yamaguchi K"/>
            <person name="Onimaru K"/>
            <person name="Kadota M"/>
            <person name="Koyanagi M"/>
            <person name="Keeley SD"/>
            <person name="Tatsumi K"/>
            <person name="Tanaka K"/>
            <person name="Motone F"/>
            <person name="Kageyama Y"/>
            <person name="Nozu R"/>
            <person name="Adachi N"/>
            <person name="Nishimura O"/>
            <person name="Nakagawa R"/>
            <person name="Tanegashima C"/>
            <person name="Kiyatake I"/>
            <person name="Matsumoto R"/>
            <person name="Murakumo K"/>
            <person name="Nishida K"/>
            <person name="Terakita A"/>
            <person name="Kuratani S"/>
            <person name="Sato K"/>
            <person name="Hyodo S Kuraku.S."/>
        </authorList>
    </citation>
    <scope>NUCLEOTIDE SEQUENCE [LARGE SCALE GENOMIC DNA]</scope>
</reference>
<evidence type="ECO:0000256" key="2">
    <source>
        <dbReference type="ARBA" id="ARBA00019705"/>
    </source>
</evidence>
<dbReference type="SUPFAM" id="SSF81321">
    <property type="entry name" value="Family A G protein-coupled receptor-like"/>
    <property type="match status" value="1"/>
</dbReference>
<feature type="transmembrane region" description="Helical" evidence="18">
    <location>
        <begin position="238"/>
        <end position="263"/>
    </location>
</feature>
<evidence type="ECO:0000256" key="16">
    <source>
        <dbReference type="PIRSR" id="PIRSR603912-52"/>
    </source>
</evidence>
<evidence type="ECO:0000256" key="15">
    <source>
        <dbReference type="ARBA" id="ARBA00031780"/>
    </source>
</evidence>
<dbReference type="PANTHER" id="PTHR24232:SF20">
    <property type="entry name" value="PROTEINASE-ACTIVATED RECEPTOR 1"/>
    <property type="match status" value="1"/>
</dbReference>
<proteinExistence type="inferred from homology"/>
<dbReference type="PANTHER" id="PTHR24232">
    <property type="entry name" value="G-PROTEIN COUPLED RECEPTOR"/>
    <property type="match status" value="1"/>
</dbReference>
<keyword evidence="8 17" id="KW-0297">G-protein coupled receptor</keyword>
<dbReference type="GO" id="GO:0015057">
    <property type="term" value="F:thrombin-activated receptor activity"/>
    <property type="evidence" value="ECO:0007669"/>
    <property type="project" value="InterPro"/>
</dbReference>
<evidence type="ECO:0000256" key="3">
    <source>
        <dbReference type="ARBA" id="ARBA00022475"/>
    </source>
</evidence>
<feature type="transmembrane region" description="Helical" evidence="18">
    <location>
        <begin position="275"/>
        <end position="294"/>
    </location>
</feature>
<evidence type="ECO:0000256" key="9">
    <source>
        <dbReference type="ARBA" id="ARBA00023084"/>
    </source>
</evidence>
<feature type="transmembrane region" description="Helical" evidence="18">
    <location>
        <begin position="155"/>
        <end position="180"/>
    </location>
</feature>
<evidence type="ECO:0000256" key="10">
    <source>
        <dbReference type="ARBA" id="ARBA00023136"/>
    </source>
</evidence>
<comment type="similarity">
    <text evidence="17">Belongs to the G-protein coupled receptor 1 family.</text>
</comment>
<feature type="transmembrane region" description="Helical" evidence="18">
    <location>
        <begin position="369"/>
        <end position="392"/>
    </location>
</feature>
<evidence type="ECO:0000256" key="12">
    <source>
        <dbReference type="ARBA" id="ARBA00023170"/>
    </source>
</evidence>
<dbReference type="GO" id="GO:0007200">
    <property type="term" value="P:phospholipase C-activating G protein-coupled receptor signaling pathway"/>
    <property type="evidence" value="ECO:0007669"/>
    <property type="project" value="TreeGrafter"/>
</dbReference>
<evidence type="ECO:0000313" key="21">
    <source>
        <dbReference type="EMBL" id="GCC25024.1"/>
    </source>
</evidence>
<dbReference type="PRINTS" id="PR01428">
    <property type="entry name" value="PROTEASEAR"/>
</dbReference>
<feature type="transmembrane region" description="Helical" evidence="18">
    <location>
        <begin position="324"/>
        <end position="348"/>
    </location>
</feature>
<feature type="disulfide bond" evidence="16">
    <location>
        <begin position="230"/>
        <end position="309"/>
    </location>
</feature>
<feature type="transmembrane region" description="Helical" evidence="18">
    <location>
        <begin position="404"/>
        <end position="427"/>
    </location>
</feature>
<keyword evidence="3" id="KW-1003">Cell membrane</keyword>
<dbReference type="Gene3D" id="1.20.1070.10">
    <property type="entry name" value="Rhodopsin 7-helix transmembrane proteins"/>
    <property type="match status" value="1"/>
</dbReference>
<comment type="subcellular location">
    <subcellularLocation>
        <location evidence="1">Cell membrane</location>
        <topology evidence="1">Multi-pass membrane protein</topology>
    </subcellularLocation>
</comment>
<evidence type="ECO:0000256" key="19">
    <source>
        <dbReference type="SAM" id="SignalP"/>
    </source>
</evidence>
<dbReference type="AlphaFoldDB" id="A0A401S3Q1"/>
<keyword evidence="5" id="KW-0356">Hemostasis</keyword>
<evidence type="ECO:0000313" key="22">
    <source>
        <dbReference type="Proteomes" id="UP000287033"/>
    </source>
</evidence>
<keyword evidence="4 17" id="KW-0812">Transmembrane</keyword>